<dbReference type="AlphaFoldDB" id="A0A4P9YD01"/>
<accession>A0A4P9YD01</accession>
<name>A0A4P9YD01_ROZAC</name>
<sequence length="305" mass="35524">MLELLENYEPVKESYVKLDKLSTDVVNLFPDNHFFKSQRPSLIELSKLLKSMKEKYFDNFMQSIEDFQLPLRETYIDTVDELTRASKDTQKIIRGIKIAKEQLMSLIDQLAMFQELTVKPVQLKVSHLNKVIRDRSRNYLRIFTEKVPDYQIIIHENEPVSVKKLLSDPSSNRPLALAAASCLMKMKAPAAKVYKIYFDGKTNLVESLDEENYCTFSTNHFLQAKQIINEKVEPLINLEVNLVEFQGFMKLNQLLFKELFFGLGMTSSRLQLVGLDDSIRDIYKTVISNLYMAEKMFTFWSMTNP</sequence>
<gene>
    <name evidence="1" type="ORF">ROZALSC1DRAFT_30961</name>
</gene>
<evidence type="ECO:0000313" key="2">
    <source>
        <dbReference type="Proteomes" id="UP000281549"/>
    </source>
</evidence>
<reference evidence="2" key="1">
    <citation type="journal article" date="2018" name="Nat. Microbiol.">
        <title>Leveraging single-cell genomics to expand the fungal tree of life.</title>
        <authorList>
            <person name="Ahrendt S.R."/>
            <person name="Quandt C.A."/>
            <person name="Ciobanu D."/>
            <person name="Clum A."/>
            <person name="Salamov A."/>
            <person name="Andreopoulos B."/>
            <person name="Cheng J.F."/>
            <person name="Woyke T."/>
            <person name="Pelin A."/>
            <person name="Henrissat B."/>
            <person name="Reynolds N.K."/>
            <person name="Benny G.L."/>
            <person name="Smith M.E."/>
            <person name="James T.Y."/>
            <person name="Grigoriev I.V."/>
        </authorList>
    </citation>
    <scope>NUCLEOTIDE SEQUENCE [LARGE SCALE GENOMIC DNA]</scope>
    <source>
        <strain evidence="2">CSF55</strain>
    </source>
</reference>
<organism evidence="1 2">
    <name type="scientific">Rozella allomycis (strain CSF55)</name>
    <dbReference type="NCBI Taxonomy" id="988480"/>
    <lineage>
        <taxon>Eukaryota</taxon>
        <taxon>Fungi</taxon>
        <taxon>Fungi incertae sedis</taxon>
        <taxon>Cryptomycota</taxon>
        <taxon>Cryptomycota incertae sedis</taxon>
        <taxon>Rozella</taxon>
    </lineage>
</organism>
<proteinExistence type="predicted"/>
<dbReference type="EMBL" id="ML005964">
    <property type="protein sequence ID" value="RKP17207.1"/>
    <property type="molecule type" value="Genomic_DNA"/>
</dbReference>
<protein>
    <submittedName>
        <fullName evidence="1">Uncharacterized protein</fullName>
    </submittedName>
</protein>
<dbReference type="Proteomes" id="UP000281549">
    <property type="component" value="Unassembled WGS sequence"/>
</dbReference>
<evidence type="ECO:0000313" key="1">
    <source>
        <dbReference type="EMBL" id="RKP17207.1"/>
    </source>
</evidence>